<sequence>MAEWASIEALCFAASSSLSPRSLACLGRVAPALRRALEPLAERRAKMARLREALARLPVQFHFPLHGDASLLEDLDEALRHFATLKVLRWRQKAGQAAGWVPTEEEMWQVSSRGALRSLLTSSQSLLSLASPCRAESLAATAASGAASALLFAATLRRSEHGDSLAPLAFEWACGPAADPLQLALALHLGDHGPTLQVEMISGGWSEWSQTWSLEDGSLDLALGLAWDGDQGPIILHHRLGAKGIPEIAGHTERHLELAHGIRTIPQLSDGQKLSAVVCVSAIRWCAEAPPWRPREIRRIEV</sequence>
<evidence type="ECO:0000313" key="1">
    <source>
        <dbReference type="EMBL" id="CAK8992457.1"/>
    </source>
</evidence>
<comment type="caution">
    <text evidence="1">The sequence shown here is derived from an EMBL/GenBank/DDBJ whole genome shotgun (WGS) entry which is preliminary data.</text>
</comment>
<evidence type="ECO:0000313" key="2">
    <source>
        <dbReference type="Proteomes" id="UP001642464"/>
    </source>
</evidence>
<protein>
    <submittedName>
        <fullName evidence="1">Chloroplastic</fullName>
    </submittedName>
</protein>
<name>A0ABP0HQH2_9DINO</name>
<gene>
    <name evidence="1" type="ORF">SCF082_LOCUS3105</name>
</gene>
<accession>A0ABP0HQH2</accession>
<organism evidence="1 2">
    <name type="scientific">Durusdinium trenchii</name>
    <dbReference type="NCBI Taxonomy" id="1381693"/>
    <lineage>
        <taxon>Eukaryota</taxon>
        <taxon>Sar</taxon>
        <taxon>Alveolata</taxon>
        <taxon>Dinophyceae</taxon>
        <taxon>Suessiales</taxon>
        <taxon>Symbiodiniaceae</taxon>
        <taxon>Durusdinium</taxon>
    </lineage>
</organism>
<dbReference type="EMBL" id="CAXAMM010001558">
    <property type="protein sequence ID" value="CAK8992457.1"/>
    <property type="molecule type" value="Genomic_DNA"/>
</dbReference>
<reference evidence="1 2" key="1">
    <citation type="submission" date="2024-02" db="EMBL/GenBank/DDBJ databases">
        <authorList>
            <person name="Chen Y."/>
            <person name="Shah S."/>
            <person name="Dougan E. K."/>
            <person name="Thang M."/>
            <person name="Chan C."/>
        </authorList>
    </citation>
    <scope>NUCLEOTIDE SEQUENCE [LARGE SCALE GENOMIC DNA]</scope>
</reference>
<proteinExistence type="predicted"/>
<keyword evidence="2" id="KW-1185">Reference proteome</keyword>
<dbReference type="Proteomes" id="UP001642464">
    <property type="component" value="Unassembled WGS sequence"/>
</dbReference>